<dbReference type="PANTHER" id="PTHR10434">
    <property type="entry name" value="1-ACYL-SN-GLYCEROL-3-PHOSPHATE ACYLTRANSFERASE"/>
    <property type="match status" value="1"/>
</dbReference>
<dbReference type="GO" id="GO:0003841">
    <property type="term" value="F:1-acylglycerol-3-phosphate O-acyltransferase activity"/>
    <property type="evidence" value="ECO:0007669"/>
    <property type="project" value="TreeGrafter"/>
</dbReference>
<keyword evidence="3 6" id="KW-0012">Acyltransferase</keyword>
<evidence type="ECO:0000259" key="5">
    <source>
        <dbReference type="SMART" id="SM00563"/>
    </source>
</evidence>
<dbReference type="InterPro" id="IPR002123">
    <property type="entry name" value="Plipid/glycerol_acylTrfase"/>
</dbReference>
<keyword evidence="4" id="KW-0472">Membrane</keyword>
<dbReference type="OrthoDB" id="9803968at2"/>
<evidence type="ECO:0000256" key="4">
    <source>
        <dbReference type="SAM" id="Phobius"/>
    </source>
</evidence>
<evidence type="ECO:0000256" key="1">
    <source>
        <dbReference type="ARBA" id="ARBA00005189"/>
    </source>
</evidence>
<evidence type="ECO:0000313" key="7">
    <source>
        <dbReference type="Proteomes" id="UP000034410"/>
    </source>
</evidence>
<keyword evidence="4" id="KW-0812">Transmembrane</keyword>
<organism evidence="6 7">
    <name type="scientific">Sedimenticola thiotaurini</name>
    <dbReference type="NCBI Taxonomy" id="1543721"/>
    <lineage>
        <taxon>Bacteria</taxon>
        <taxon>Pseudomonadati</taxon>
        <taxon>Pseudomonadota</taxon>
        <taxon>Gammaproteobacteria</taxon>
        <taxon>Chromatiales</taxon>
        <taxon>Sedimenticolaceae</taxon>
        <taxon>Sedimenticola</taxon>
    </lineage>
</organism>
<evidence type="ECO:0000313" key="6">
    <source>
        <dbReference type="EMBL" id="AKH20511.1"/>
    </source>
</evidence>
<accession>A0A0F7JVC2</accession>
<dbReference type="EMBL" id="CP011412">
    <property type="protein sequence ID" value="AKH20511.1"/>
    <property type="molecule type" value="Genomic_DNA"/>
</dbReference>
<dbReference type="SUPFAM" id="SSF69593">
    <property type="entry name" value="Glycerol-3-phosphate (1)-acyltransferase"/>
    <property type="match status" value="1"/>
</dbReference>
<dbReference type="SMART" id="SM00563">
    <property type="entry name" value="PlsC"/>
    <property type="match status" value="1"/>
</dbReference>
<dbReference type="PATRIC" id="fig|1543721.4.peg.1921"/>
<dbReference type="CDD" id="cd07989">
    <property type="entry name" value="LPLAT_AGPAT-like"/>
    <property type="match status" value="1"/>
</dbReference>
<dbReference type="GO" id="GO:0006654">
    <property type="term" value="P:phosphatidic acid biosynthetic process"/>
    <property type="evidence" value="ECO:0007669"/>
    <property type="project" value="TreeGrafter"/>
</dbReference>
<evidence type="ECO:0000256" key="3">
    <source>
        <dbReference type="ARBA" id="ARBA00023315"/>
    </source>
</evidence>
<dbReference type="Proteomes" id="UP000034410">
    <property type="component" value="Chromosome"/>
</dbReference>
<reference evidence="6 7" key="1">
    <citation type="journal article" date="2015" name="Genome Announc.">
        <title>Complete Genome Sequence of Sedimenticola thiotaurini Strain SIP-G1, a Polyphosphate- and Polyhydroxyalkanoate-Accumulating Sulfur-Oxidizing Gammaproteobacterium Isolated from Salt Marsh Sediments.</title>
        <authorList>
            <person name="Flood B.E."/>
            <person name="Jones D.S."/>
            <person name="Bailey J.V."/>
        </authorList>
    </citation>
    <scope>NUCLEOTIDE SEQUENCE [LARGE SCALE GENOMIC DNA]</scope>
    <source>
        <strain evidence="6 7">SIP-G1</strain>
    </source>
</reference>
<dbReference type="AlphaFoldDB" id="A0A0F7JVC2"/>
<name>A0A0F7JVC2_9GAMM</name>
<keyword evidence="4" id="KW-1133">Transmembrane helix</keyword>
<protein>
    <submittedName>
        <fullName evidence="6">Glycerol acyltransferase</fullName>
    </submittedName>
</protein>
<keyword evidence="7" id="KW-1185">Reference proteome</keyword>
<dbReference type="RefSeq" id="WP_046859444.1">
    <property type="nucleotide sequence ID" value="NZ_CP011412.1"/>
</dbReference>
<gene>
    <name evidence="6" type="ORF">AAY24_09270</name>
</gene>
<sequence>MPSIDVILWFLLIALLLWSLQRLYRACRRANRVDWGHDWVNLLDGLNRLFCYRYHRLNRIGMRLPKKGPAIVVANHVSGLDPLLLAASARRPLRFIIAREEYQRFGLNWLFRAIGCIPVDREKRPEQALREALRCLRSGEVVALFPHGRIHLDSDPPRRIKAGAIRLSQITGAPIYPHRISGIRGAGSVFGGVLLRSRARIKAASVIYPEAWGRDQLQTLVQGILEGDEDQENPLAI</sequence>
<feature type="transmembrane region" description="Helical" evidence="4">
    <location>
        <begin position="6"/>
        <end position="24"/>
    </location>
</feature>
<keyword evidence="2 6" id="KW-0808">Transferase</keyword>
<dbReference type="KEGG" id="seds:AAY24_09270"/>
<comment type="pathway">
    <text evidence="1">Lipid metabolism.</text>
</comment>
<dbReference type="PANTHER" id="PTHR10434:SF11">
    <property type="entry name" value="1-ACYL-SN-GLYCEROL-3-PHOSPHATE ACYLTRANSFERASE"/>
    <property type="match status" value="1"/>
</dbReference>
<evidence type="ECO:0000256" key="2">
    <source>
        <dbReference type="ARBA" id="ARBA00022679"/>
    </source>
</evidence>
<proteinExistence type="predicted"/>
<dbReference type="Pfam" id="PF01553">
    <property type="entry name" value="Acyltransferase"/>
    <property type="match status" value="1"/>
</dbReference>
<feature type="domain" description="Phospholipid/glycerol acyltransferase" evidence="5">
    <location>
        <begin position="70"/>
        <end position="183"/>
    </location>
</feature>